<dbReference type="AlphaFoldDB" id="I7M6W1"/>
<dbReference type="RefSeq" id="XP_001007612.2">
    <property type="nucleotide sequence ID" value="XM_001007612.2"/>
</dbReference>
<organism evidence="3 4">
    <name type="scientific">Tetrahymena thermophila (strain SB210)</name>
    <dbReference type="NCBI Taxonomy" id="312017"/>
    <lineage>
        <taxon>Eukaryota</taxon>
        <taxon>Sar</taxon>
        <taxon>Alveolata</taxon>
        <taxon>Ciliophora</taxon>
        <taxon>Intramacronucleata</taxon>
        <taxon>Oligohymenophorea</taxon>
        <taxon>Hymenostomatida</taxon>
        <taxon>Tetrahymenina</taxon>
        <taxon>Tetrahymenidae</taxon>
        <taxon>Tetrahymena</taxon>
    </lineage>
</organism>
<dbReference type="InParanoid" id="I7M6W1"/>
<evidence type="ECO:0000313" key="3">
    <source>
        <dbReference type="EMBL" id="EAR87367.2"/>
    </source>
</evidence>
<gene>
    <name evidence="3" type="ORF">TTHERM_00058790</name>
</gene>
<feature type="region of interest" description="Disordered" evidence="2">
    <location>
        <begin position="154"/>
        <end position="179"/>
    </location>
</feature>
<sequence>MFAKPKTRDSATEKQKMQTGNSPQRQTFRKTHMANSVRFTDFTQAAGGLDSPNIFPMYQSLTANSNSEKRIDKLEERLSILASQYDQFIPLLGLLEQANNINKADATIKKIQKKQIENDEKIIQFSQQIQTLQKNVDVIKYQYLSGISQIDNSKMPVQQMKREKSQSSNSNQESEQNLNILKKNQNKIESDFNNIIREMKDDINSKLAAHNKSLEDFKQIFSNEQTGIQQAINHISANYQNLINSGKFGGVNQQVIGDNSKLIEERVDMQMHILREQIEKEFISIWREIGVVCVHYQLQLDQKRKERVNNLLVLPDNLDKFERLLKINNVEQGVLLDEMDQFNKENCQRLVNELRNLEDRINIKQERLQLFRNRLDEVEIENTKKEIEMIHEQFNSLKNQVDGTRKISVYELKRIEDKMEQIDNIRVKISNDPNEKKDLQRITQDIKKAISFQEKISKLVEQIDENLKIVSGFQLKIDEKLVNLHQEVYAQ</sequence>
<feature type="coiled-coil region" evidence="1">
    <location>
        <begin position="64"/>
        <end position="114"/>
    </location>
</feature>
<reference evidence="4" key="1">
    <citation type="journal article" date="2006" name="PLoS Biol.">
        <title>Macronuclear genome sequence of the ciliate Tetrahymena thermophila, a model eukaryote.</title>
        <authorList>
            <person name="Eisen J.A."/>
            <person name="Coyne R.S."/>
            <person name="Wu M."/>
            <person name="Wu D."/>
            <person name="Thiagarajan M."/>
            <person name="Wortman J.R."/>
            <person name="Badger J.H."/>
            <person name="Ren Q."/>
            <person name="Amedeo P."/>
            <person name="Jones K.M."/>
            <person name="Tallon L.J."/>
            <person name="Delcher A.L."/>
            <person name="Salzberg S.L."/>
            <person name="Silva J.C."/>
            <person name="Haas B.J."/>
            <person name="Majoros W.H."/>
            <person name="Farzad M."/>
            <person name="Carlton J.M."/>
            <person name="Smith R.K. Jr."/>
            <person name="Garg J."/>
            <person name="Pearlman R.E."/>
            <person name="Karrer K.M."/>
            <person name="Sun L."/>
            <person name="Manning G."/>
            <person name="Elde N.C."/>
            <person name="Turkewitz A.P."/>
            <person name="Asai D.J."/>
            <person name="Wilkes D.E."/>
            <person name="Wang Y."/>
            <person name="Cai H."/>
            <person name="Collins K."/>
            <person name="Stewart B.A."/>
            <person name="Lee S.R."/>
            <person name="Wilamowska K."/>
            <person name="Weinberg Z."/>
            <person name="Ruzzo W.L."/>
            <person name="Wloga D."/>
            <person name="Gaertig J."/>
            <person name="Frankel J."/>
            <person name="Tsao C.-C."/>
            <person name="Gorovsky M.A."/>
            <person name="Keeling P.J."/>
            <person name="Waller R.F."/>
            <person name="Patron N.J."/>
            <person name="Cherry J.M."/>
            <person name="Stover N.A."/>
            <person name="Krieger C.J."/>
            <person name="del Toro C."/>
            <person name="Ryder H.F."/>
            <person name="Williamson S.C."/>
            <person name="Barbeau R.A."/>
            <person name="Hamilton E.P."/>
            <person name="Orias E."/>
        </authorList>
    </citation>
    <scope>NUCLEOTIDE SEQUENCE [LARGE SCALE GENOMIC DNA]</scope>
    <source>
        <strain evidence="4">SB210</strain>
    </source>
</reference>
<keyword evidence="4" id="KW-1185">Reference proteome</keyword>
<dbReference type="GeneID" id="7829555"/>
<evidence type="ECO:0000256" key="2">
    <source>
        <dbReference type="SAM" id="MobiDB-lite"/>
    </source>
</evidence>
<proteinExistence type="predicted"/>
<feature type="compositionally biased region" description="Basic and acidic residues" evidence="2">
    <location>
        <begin position="1"/>
        <end position="16"/>
    </location>
</feature>
<keyword evidence="1" id="KW-0175">Coiled coil</keyword>
<name>I7M6W1_TETTS</name>
<feature type="region of interest" description="Disordered" evidence="2">
    <location>
        <begin position="1"/>
        <end position="30"/>
    </location>
</feature>
<protein>
    <submittedName>
        <fullName evidence="3">Uncharacterized protein</fullName>
    </submittedName>
</protein>
<feature type="compositionally biased region" description="Low complexity" evidence="2">
    <location>
        <begin position="166"/>
        <end position="179"/>
    </location>
</feature>
<dbReference type="KEGG" id="tet:TTHERM_00058790"/>
<feature type="coiled-coil region" evidence="1">
    <location>
        <begin position="340"/>
        <end position="400"/>
    </location>
</feature>
<evidence type="ECO:0000313" key="4">
    <source>
        <dbReference type="Proteomes" id="UP000009168"/>
    </source>
</evidence>
<dbReference type="Proteomes" id="UP000009168">
    <property type="component" value="Unassembled WGS sequence"/>
</dbReference>
<evidence type="ECO:0000256" key="1">
    <source>
        <dbReference type="SAM" id="Coils"/>
    </source>
</evidence>
<feature type="compositionally biased region" description="Polar residues" evidence="2">
    <location>
        <begin position="17"/>
        <end position="26"/>
    </location>
</feature>
<dbReference type="EMBL" id="GG662853">
    <property type="protein sequence ID" value="EAR87367.2"/>
    <property type="molecule type" value="Genomic_DNA"/>
</dbReference>
<accession>I7M6W1</accession>